<feature type="short sequence motif" description="VHIID" evidence="3">
    <location>
        <begin position="256"/>
        <end position="260"/>
    </location>
</feature>
<reference evidence="6" key="1">
    <citation type="journal article" date="2015" name="Nat. Plants">
        <title>Genome expansion of Arabis alpina linked with retrotransposition and reduced symmetric DNA methylation.</title>
        <authorList>
            <person name="Willing E.M."/>
            <person name="Rawat V."/>
            <person name="Mandakova T."/>
            <person name="Maumus F."/>
            <person name="James G.V."/>
            <person name="Nordstroem K.J."/>
            <person name="Becker C."/>
            <person name="Warthmann N."/>
            <person name="Chica C."/>
            <person name="Szarzynska B."/>
            <person name="Zytnicki M."/>
            <person name="Albani M.C."/>
            <person name="Kiefer C."/>
            <person name="Bergonzi S."/>
            <person name="Castaings L."/>
            <person name="Mateos J.L."/>
            <person name="Berns M.C."/>
            <person name="Bujdoso N."/>
            <person name="Piofczyk T."/>
            <person name="de Lorenzo L."/>
            <person name="Barrero-Sicilia C."/>
            <person name="Mateos I."/>
            <person name="Piednoel M."/>
            <person name="Hagmann J."/>
            <person name="Chen-Min-Tao R."/>
            <person name="Iglesias-Fernandez R."/>
            <person name="Schuster S.C."/>
            <person name="Alonso-Blanco C."/>
            <person name="Roudier F."/>
            <person name="Carbonero P."/>
            <person name="Paz-Ares J."/>
            <person name="Davis S.J."/>
            <person name="Pecinka A."/>
            <person name="Quesneville H."/>
            <person name="Colot V."/>
            <person name="Lysak M.A."/>
            <person name="Weigel D."/>
            <person name="Coupland G."/>
            <person name="Schneeberger K."/>
        </authorList>
    </citation>
    <scope>NUCLEOTIDE SEQUENCE [LARGE SCALE GENOMIC DNA]</scope>
    <source>
        <strain evidence="6">cv. Pajares</strain>
    </source>
</reference>
<name>A0A087H9F5_ARAAL</name>
<evidence type="ECO:0000313" key="5">
    <source>
        <dbReference type="EMBL" id="KFK38757.1"/>
    </source>
</evidence>
<comment type="similarity">
    <text evidence="3">Belongs to the GRAS family.</text>
</comment>
<feature type="region of interest" description="SAW" evidence="3">
    <location>
        <begin position="436"/>
        <end position="509"/>
    </location>
</feature>
<evidence type="ECO:0000256" key="1">
    <source>
        <dbReference type="ARBA" id="ARBA00023015"/>
    </source>
</evidence>
<dbReference type="Proteomes" id="UP000029120">
    <property type="component" value="Chromosome 3"/>
</dbReference>
<dbReference type="EMBL" id="CM002871">
    <property type="protein sequence ID" value="KFK38757.1"/>
    <property type="molecule type" value="Genomic_DNA"/>
</dbReference>
<comment type="caution">
    <text evidence="3">Lacks conserved residue(s) required for the propagation of feature annotation.</text>
</comment>
<dbReference type="InterPro" id="IPR005202">
    <property type="entry name" value="TF_GRAS"/>
</dbReference>
<dbReference type="Gramene" id="KFK38757">
    <property type="protein sequence ID" value="KFK38757"/>
    <property type="gene ID" value="AALP_AA3G156800"/>
</dbReference>
<gene>
    <name evidence="5" type="ordered locus">AALP_Aa3g156800</name>
</gene>
<protein>
    <submittedName>
        <fullName evidence="5">Uncharacterized protein</fullName>
    </submittedName>
</protein>
<evidence type="ECO:0000256" key="3">
    <source>
        <dbReference type="PROSITE-ProRule" id="PRU01191"/>
    </source>
</evidence>
<sequence>MSLEETEPQNQTLDHVLGWLEDSMSLNPLLGFDDPYLLQEFDGSQTWEWDQTQDPELGFLHTYSEDLNTYLGCEATNLEVVTGAPVTGSDPPPEAQQSNDQSKKRNRDGLNEAQKVKRSARSKRNANKSSEKSFKDGNKEERWAEQLLNPCAMAITANNSSRVQHYLCVLSELASSSGDANHRLAAFGLRALQHHLSSSSSSWHVVNFASAEVKMFQKSLLKFYEVSPWFALPNNMANSAILQILTQEPKDDKKVLHVLDIGVSHGMQWPTLLEALSCRPEGPPTRVRITIVSNQTGDIPFSVGPPAYNYGSQLIGFARSLNINLQVSVVDKFQLIDTSPHESLIVCTQFRLHQLKHSVPDERSEVLVALRSLKPKGVVLCENNGDSISNGDFAARFSKKLEYMWKFLDSTSSGFIEEKNSEERNLMEGEATKVLMNGGEILNEGKDQWYERMIKAGFVAQAFREDAIDGAKSLLRKYDNNWEISMEDENTFCGLMWKGEAVSFCSLWK</sequence>
<organism evidence="5 6">
    <name type="scientific">Arabis alpina</name>
    <name type="common">Alpine rock-cress</name>
    <dbReference type="NCBI Taxonomy" id="50452"/>
    <lineage>
        <taxon>Eukaryota</taxon>
        <taxon>Viridiplantae</taxon>
        <taxon>Streptophyta</taxon>
        <taxon>Embryophyta</taxon>
        <taxon>Tracheophyta</taxon>
        <taxon>Spermatophyta</taxon>
        <taxon>Magnoliopsida</taxon>
        <taxon>eudicotyledons</taxon>
        <taxon>Gunneridae</taxon>
        <taxon>Pentapetalae</taxon>
        <taxon>rosids</taxon>
        <taxon>malvids</taxon>
        <taxon>Brassicales</taxon>
        <taxon>Brassicaceae</taxon>
        <taxon>Arabideae</taxon>
        <taxon>Arabis</taxon>
    </lineage>
</organism>
<evidence type="ECO:0000256" key="4">
    <source>
        <dbReference type="SAM" id="MobiDB-lite"/>
    </source>
</evidence>
<keyword evidence="6" id="KW-1185">Reference proteome</keyword>
<dbReference type="PROSITE" id="PS50985">
    <property type="entry name" value="GRAS"/>
    <property type="match status" value="1"/>
</dbReference>
<keyword evidence="2" id="KW-0804">Transcription</keyword>
<dbReference type="PANTHER" id="PTHR31636">
    <property type="entry name" value="OSJNBA0084A10.13 PROTEIN-RELATED"/>
    <property type="match status" value="1"/>
</dbReference>
<dbReference type="OMA" id="WCERMRG"/>
<keyword evidence="1" id="KW-0805">Transcription regulation</keyword>
<dbReference type="AlphaFoldDB" id="A0A087H9F5"/>
<feature type="region of interest" description="Disordered" evidence="4">
    <location>
        <begin position="83"/>
        <end position="139"/>
    </location>
</feature>
<feature type="compositionally biased region" description="Basic and acidic residues" evidence="4">
    <location>
        <begin position="101"/>
        <end position="110"/>
    </location>
</feature>
<evidence type="ECO:0000256" key="2">
    <source>
        <dbReference type="ARBA" id="ARBA00023163"/>
    </source>
</evidence>
<accession>A0A087H9F5</accession>
<proteinExistence type="inferred from homology"/>
<dbReference type="Pfam" id="PF03514">
    <property type="entry name" value="GRAS"/>
    <property type="match status" value="1"/>
</dbReference>
<feature type="compositionally biased region" description="Basic and acidic residues" evidence="4">
    <location>
        <begin position="129"/>
        <end position="139"/>
    </location>
</feature>
<evidence type="ECO:0000313" key="6">
    <source>
        <dbReference type="Proteomes" id="UP000029120"/>
    </source>
</evidence>
<feature type="compositionally biased region" description="Basic residues" evidence="4">
    <location>
        <begin position="116"/>
        <end position="126"/>
    </location>
</feature>
<dbReference type="eggNOG" id="ENOG502QSHA">
    <property type="taxonomic scope" value="Eukaryota"/>
</dbReference>
<dbReference type="OrthoDB" id="1908565at2759"/>